<gene>
    <name evidence="2" type="ORF">ACHAW5_009561</name>
</gene>
<name>A0ABD3N389_9STRA</name>
<evidence type="ECO:0000313" key="3">
    <source>
        <dbReference type="Proteomes" id="UP001530315"/>
    </source>
</evidence>
<sequence length="363" mass="42216">MPTNSVLIAFSQYKMPNSLSADFLVHLEKRVLAGTKPKHMMRVRNPPSRFIDSQAREWKHDEEKAAQKKKNAKKRNDNKKGKRKNEESDDESMGRLVSKHCKGPKRFGVRKSYEQAEEAKARFFIESDDDESVNGEESIIKTVEEKATDPCLLDGDKINRKIESDRAKHREENRLTKRNKTSQSLEKMRIDREVRITLKNSNNTNCNNVINNNYHYNFSVDGSTGLRAPNPHHPNFQLFPSSIQNLPYPYIGHYQAPPVHPLMLQHHQQFHPAPINVGYSAASLGQLDHLLVRFRRMHTDEQSKKWLKRFMQALAIHQNHPGLLRSGYNTADSRMSDWYSRQRMKLHFLTQEKRDLLSVIGLK</sequence>
<organism evidence="2 3">
    <name type="scientific">Stephanodiscus triporus</name>
    <dbReference type="NCBI Taxonomy" id="2934178"/>
    <lineage>
        <taxon>Eukaryota</taxon>
        <taxon>Sar</taxon>
        <taxon>Stramenopiles</taxon>
        <taxon>Ochrophyta</taxon>
        <taxon>Bacillariophyta</taxon>
        <taxon>Coscinodiscophyceae</taxon>
        <taxon>Thalassiosirophycidae</taxon>
        <taxon>Stephanodiscales</taxon>
        <taxon>Stephanodiscaceae</taxon>
        <taxon>Stephanodiscus</taxon>
    </lineage>
</organism>
<comment type="caution">
    <text evidence="2">The sequence shown here is derived from an EMBL/GenBank/DDBJ whole genome shotgun (WGS) entry which is preliminary data.</text>
</comment>
<keyword evidence="3" id="KW-1185">Reference proteome</keyword>
<dbReference type="Proteomes" id="UP001530315">
    <property type="component" value="Unassembled WGS sequence"/>
</dbReference>
<dbReference type="AlphaFoldDB" id="A0ABD3N389"/>
<evidence type="ECO:0000313" key="2">
    <source>
        <dbReference type="EMBL" id="KAL3770533.1"/>
    </source>
</evidence>
<feature type="compositionally biased region" description="Basic and acidic residues" evidence="1">
    <location>
        <begin position="54"/>
        <end position="66"/>
    </location>
</feature>
<accession>A0ABD3N389</accession>
<reference evidence="2 3" key="1">
    <citation type="submission" date="2024-10" db="EMBL/GenBank/DDBJ databases">
        <title>Updated reference genomes for cyclostephanoid diatoms.</title>
        <authorList>
            <person name="Roberts W.R."/>
            <person name="Alverson A.J."/>
        </authorList>
    </citation>
    <scope>NUCLEOTIDE SEQUENCE [LARGE SCALE GENOMIC DNA]</scope>
    <source>
        <strain evidence="2 3">AJA276-08</strain>
    </source>
</reference>
<evidence type="ECO:0000256" key="1">
    <source>
        <dbReference type="SAM" id="MobiDB-lite"/>
    </source>
</evidence>
<feature type="region of interest" description="Disordered" evidence="1">
    <location>
        <begin position="38"/>
        <end position="103"/>
    </location>
</feature>
<proteinExistence type="predicted"/>
<protein>
    <submittedName>
        <fullName evidence="2">Uncharacterized protein</fullName>
    </submittedName>
</protein>
<dbReference type="EMBL" id="JALLAZ020001626">
    <property type="protein sequence ID" value="KAL3770533.1"/>
    <property type="molecule type" value="Genomic_DNA"/>
</dbReference>